<organism evidence="1 2">
    <name type="scientific">Histidinibacterium lentulum</name>
    <dbReference type="NCBI Taxonomy" id="2480588"/>
    <lineage>
        <taxon>Bacteria</taxon>
        <taxon>Pseudomonadati</taxon>
        <taxon>Pseudomonadota</taxon>
        <taxon>Alphaproteobacteria</taxon>
        <taxon>Rhodobacterales</taxon>
        <taxon>Paracoccaceae</taxon>
        <taxon>Histidinibacterium</taxon>
    </lineage>
</organism>
<keyword evidence="2" id="KW-1185">Reference proteome</keyword>
<dbReference type="OrthoDB" id="7877174at2"/>
<dbReference type="InterPro" id="IPR012334">
    <property type="entry name" value="Pectin_lyas_fold"/>
</dbReference>
<proteinExistence type="predicted"/>
<reference evidence="1 2" key="1">
    <citation type="submission" date="2018-10" db="EMBL/GenBank/DDBJ databases">
        <title>Histidinibacterium lentulum gen. nov., sp. nov., a marine bacterium from the culture broth of Picochlorum sp. 122.</title>
        <authorList>
            <person name="Wang G."/>
        </authorList>
    </citation>
    <scope>NUCLEOTIDE SEQUENCE [LARGE SCALE GENOMIC DNA]</scope>
    <source>
        <strain evidence="1 2">B17</strain>
    </source>
</reference>
<dbReference type="Gene3D" id="2.160.20.10">
    <property type="entry name" value="Single-stranded right-handed beta-helix, Pectin lyase-like"/>
    <property type="match status" value="1"/>
</dbReference>
<gene>
    <name evidence="1" type="ORF">EAT49_17390</name>
</gene>
<accession>A0A3N2QSR2</accession>
<evidence type="ECO:0000313" key="1">
    <source>
        <dbReference type="EMBL" id="ROT98045.1"/>
    </source>
</evidence>
<comment type="caution">
    <text evidence="1">The sequence shown here is derived from an EMBL/GenBank/DDBJ whole genome shotgun (WGS) entry which is preliminary data.</text>
</comment>
<dbReference type="EMBL" id="RDRB01000010">
    <property type="protein sequence ID" value="ROT98045.1"/>
    <property type="molecule type" value="Genomic_DNA"/>
</dbReference>
<dbReference type="AlphaFoldDB" id="A0A3N2QSR2"/>
<sequence>MATRIPALPMTGTELKIALDGLRSDPVLSYPSLEAMIADGDLSPGDQCLTPRGRFGIEGPAGPAANGRTVLELAGIAGRAVLGVSEPLENPAELLADTRPAAYFVTGDQIRTRDGFSYRVLDAAAPNAHLATAGGLKLMVEPMPGQMGFAAAAFGVDDTGTDSAVAEANAIALQAAIDAAHATGFGQVFLGRSTYITSLALHPGVVLVGGAHTADIADYSAFGGSFAATGSYLIQKAGTNAPAIHHDYADHDGDGLLDGSLDKARALGLRRVTITAEVPESWSETTHPVGLRLRNCAFVVCEQVFVQNFRRNIDLQDCYDSTFVDLRSGPCERGLRIGNRGDVDNSNNLKFLHARIESWTRCGIEILSGGNGGFQNNKIDFISLKNEGHPGVAADCGLRIDGNVEVRFLGGYTSIIRNSAPPASFRLVDVTTEAAEVVNLQFLNFGLDTNGYEGTIDSLVSVAPGARAIQALDLDCALSVSAGTTFGRGLIALAPGNYKGVGVKVRSLFNPDGHPVFWGLANLPTGQSRISLPDQSLSRALTVRSDSDPVSFYLARASTGSTWEFRVKGDGSLGVFLNNAEVATYLVNGNLALGQQSLAVATAVGLRTQGAAPATIGGGMTLAVANGTTWDPAAQGAGPYLAVWTGSVWKAVAYT</sequence>
<evidence type="ECO:0000313" key="2">
    <source>
        <dbReference type="Proteomes" id="UP000268016"/>
    </source>
</evidence>
<protein>
    <submittedName>
        <fullName evidence="1">Uncharacterized protein</fullName>
    </submittedName>
</protein>
<name>A0A3N2QSR2_9RHOB</name>
<dbReference type="RefSeq" id="WP_123643584.1">
    <property type="nucleotide sequence ID" value="NZ_ML119090.1"/>
</dbReference>
<dbReference type="Proteomes" id="UP000268016">
    <property type="component" value="Unassembled WGS sequence"/>
</dbReference>
<dbReference type="SUPFAM" id="SSF51126">
    <property type="entry name" value="Pectin lyase-like"/>
    <property type="match status" value="1"/>
</dbReference>
<dbReference type="InterPro" id="IPR011050">
    <property type="entry name" value="Pectin_lyase_fold/virulence"/>
</dbReference>